<dbReference type="PANTHER" id="PTHR31435">
    <property type="entry name" value="PROTEIN NATD1"/>
    <property type="match status" value="1"/>
</dbReference>
<dbReference type="AlphaFoldDB" id="A0A415EUZ9"/>
<dbReference type="Gene3D" id="3.40.630.30">
    <property type="match status" value="1"/>
</dbReference>
<dbReference type="InterPro" id="IPR016181">
    <property type="entry name" value="Acyl_CoA_acyltransferase"/>
</dbReference>
<dbReference type="InterPro" id="IPR000182">
    <property type="entry name" value="GNAT_dom"/>
</dbReference>
<dbReference type="Pfam" id="PF14542">
    <property type="entry name" value="Acetyltransf_CG"/>
    <property type="match status" value="1"/>
</dbReference>
<dbReference type="RefSeq" id="WP_151195500.1">
    <property type="nucleotide sequence ID" value="NZ_CP068126.1"/>
</dbReference>
<dbReference type="SUPFAM" id="SSF55729">
    <property type="entry name" value="Acyl-CoA N-acyltransferases (Nat)"/>
    <property type="match status" value="1"/>
</dbReference>
<protein>
    <submittedName>
        <fullName evidence="1">N-acetyltransferase</fullName>
    </submittedName>
</protein>
<dbReference type="PROSITE" id="PS51186">
    <property type="entry name" value="GNAT"/>
    <property type="match status" value="1"/>
</dbReference>
<gene>
    <name evidence="1" type="ORF">DW084_06275</name>
</gene>
<dbReference type="InterPro" id="IPR031165">
    <property type="entry name" value="GNAT_YJDJ"/>
</dbReference>
<name>A0A415EUZ9_ENTCA</name>
<dbReference type="PANTHER" id="PTHR31435:SF10">
    <property type="entry name" value="BSR4717 PROTEIN"/>
    <property type="match status" value="1"/>
</dbReference>
<comment type="caution">
    <text evidence="1">The sequence shown here is derived from an EMBL/GenBank/DDBJ whole genome shotgun (WGS) entry which is preliminary data.</text>
</comment>
<reference evidence="1 2" key="1">
    <citation type="submission" date="2018-08" db="EMBL/GenBank/DDBJ databases">
        <title>A genome reference for cultivated species of the human gut microbiota.</title>
        <authorList>
            <person name="Zou Y."/>
            <person name="Xue W."/>
            <person name="Luo G."/>
        </authorList>
    </citation>
    <scope>NUCLEOTIDE SEQUENCE [LARGE SCALE GENOMIC DNA]</scope>
    <source>
        <strain evidence="1 2">AF48-16</strain>
    </source>
</reference>
<dbReference type="CDD" id="cd04301">
    <property type="entry name" value="NAT_SF"/>
    <property type="match status" value="1"/>
</dbReference>
<dbReference type="PROSITE" id="PS51729">
    <property type="entry name" value="GNAT_YJDJ"/>
    <property type="match status" value="1"/>
</dbReference>
<sequence>MEIKEENKRFALYDGEKEVGEITWQETPDDVLEVDHTFVNPDYRGQQLAQKLLKVVVEKARREEKKIMPVCSFAVKEFKEKPEYDDVLVR</sequence>
<proteinExistence type="predicted"/>
<dbReference type="InterPro" id="IPR045057">
    <property type="entry name" value="Gcn5-rel_NAT"/>
</dbReference>
<evidence type="ECO:0000313" key="2">
    <source>
        <dbReference type="Proteomes" id="UP000286288"/>
    </source>
</evidence>
<evidence type="ECO:0000313" key="1">
    <source>
        <dbReference type="EMBL" id="RHK07094.1"/>
    </source>
</evidence>
<keyword evidence="1" id="KW-0808">Transferase</keyword>
<accession>A0A415EUZ9</accession>
<organism evidence="1 2">
    <name type="scientific">Enterococcus casseliflavus</name>
    <name type="common">Enterococcus flavescens</name>
    <dbReference type="NCBI Taxonomy" id="37734"/>
    <lineage>
        <taxon>Bacteria</taxon>
        <taxon>Bacillati</taxon>
        <taxon>Bacillota</taxon>
        <taxon>Bacilli</taxon>
        <taxon>Lactobacillales</taxon>
        <taxon>Enterococcaceae</taxon>
        <taxon>Enterococcus</taxon>
    </lineage>
</organism>
<dbReference type="EMBL" id="QRMZ01000006">
    <property type="protein sequence ID" value="RHK07094.1"/>
    <property type="molecule type" value="Genomic_DNA"/>
</dbReference>
<dbReference type="Proteomes" id="UP000286288">
    <property type="component" value="Unassembled WGS sequence"/>
</dbReference>
<dbReference type="GO" id="GO:0016747">
    <property type="term" value="F:acyltransferase activity, transferring groups other than amino-acyl groups"/>
    <property type="evidence" value="ECO:0007669"/>
    <property type="project" value="InterPro"/>
</dbReference>